<name>A0A1J5PTM5_9ZZZZ</name>
<proteinExistence type="inferred from homology"/>
<reference evidence="4" key="1">
    <citation type="submission" date="2016-10" db="EMBL/GenBank/DDBJ databases">
        <title>Sequence of Gallionella enrichment culture.</title>
        <authorList>
            <person name="Poehlein A."/>
            <person name="Muehling M."/>
            <person name="Daniel R."/>
        </authorList>
    </citation>
    <scope>NUCLEOTIDE SEQUENCE</scope>
</reference>
<keyword evidence="3" id="KW-0408">Iron</keyword>
<dbReference type="PROSITE" id="PS00550">
    <property type="entry name" value="HEMERYTHRINS"/>
    <property type="match status" value="1"/>
</dbReference>
<keyword evidence="2" id="KW-0479">Metal-binding</keyword>
<organism evidence="4">
    <name type="scientific">mine drainage metagenome</name>
    <dbReference type="NCBI Taxonomy" id="410659"/>
    <lineage>
        <taxon>unclassified sequences</taxon>
        <taxon>metagenomes</taxon>
        <taxon>ecological metagenomes</taxon>
    </lineage>
</organism>
<dbReference type="SUPFAM" id="SSF47188">
    <property type="entry name" value="Hemerythrin-like"/>
    <property type="match status" value="1"/>
</dbReference>
<dbReference type="InterPro" id="IPR050669">
    <property type="entry name" value="Hemerythrin"/>
</dbReference>
<evidence type="ECO:0000256" key="2">
    <source>
        <dbReference type="ARBA" id="ARBA00022723"/>
    </source>
</evidence>
<evidence type="ECO:0000313" key="4">
    <source>
        <dbReference type="EMBL" id="OIQ74184.1"/>
    </source>
</evidence>
<comment type="similarity">
    <text evidence="1">Belongs to the hemerythrin family.</text>
</comment>
<evidence type="ECO:0000256" key="3">
    <source>
        <dbReference type="ARBA" id="ARBA00023004"/>
    </source>
</evidence>
<gene>
    <name evidence="4" type="ORF">GALL_441690</name>
</gene>
<dbReference type="InterPro" id="IPR012827">
    <property type="entry name" value="Hemerythrin_metal-bd"/>
</dbReference>
<accession>A0A1J5PTM5</accession>
<dbReference type="NCBIfam" id="TIGR02481">
    <property type="entry name" value="hemeryth_dom"/>
    <property type="match status" value="1"/>
</dbReference>
<dbReference type="InterPro" id="IPR016131">
    <property type="entry name" value="Haemerythrin_Fe_BS"/>
</dbReference>
<protein>
    <submittedName>
        <fullName evidence="4">Bacteriohemerythrin</fullName>
    </submittedName>
</protein>
<dbReference type="GO" id="GO:0046872">
    <property type="term" value="F:metal ion binding"/>
    <property type="evidence" value="ECO:0007669"/>
    <property type="project" value="UniProtKB-KW"/>
</dbReference>
<dbReference type="InterPro" id="IPR035938">
    <property type="entry name" value="Hemerythrin-like_sf"/>
</dbReference>
<dbReference type="CDD" id="cd12107">
    <property type="entry name" value="Hemerythrin"/>
    <property type="match status" value="1"/>
</dbReference>
<evidence type="ECO:0000256" key="1">
    <source>
        <dbReference type="ARBA" id="ARBA00010587"/>
    </source>
</evidence>
<dbReference type="PANTHER" id="PTHR37164:SF1">
    <property type="entry name" value="BACTERIOHEMERYTHRIN"/>
    <property type="match status" value="1"/>
</dbReference>
<comment type="caution">
    <text evidence="4">The sequence shown here is derived from an EMBL/GenBank/DDBJ whole genome shotgun (WGS) entry which is preliminary data.</text>
</comment>
<sequence length="127" mass="14295">MDTGRDQSYHIGNPAVDASGQALVDLKNQLFASEDWMALRPIIVALFKQMSSHFELEQALMRQLNYPDVQHHQAQHQDLLERLEDRSMDVGKGHMNKKAIVAVMNDWADQHVTTADAALARFLAAKA</sequence>
<dbReference type="PANTHER" id="PTHR37164">
    <property type="entry name" value="BACTERIOHEMERYTHRIN"/>
    <property type="match status" value="1"/>
</dbReference>
<dbReference type="EMBL" id="MLJW01002597">
    <property type="protein sequence ID" value="OIQ74184.1"/>
    <property type="molecule type" value="Genomic_DNA"/>
</dbReference>
<dbReference type="AlphaFoldDB" id="A0A1J5PTM5"/>
<dbReference type="Gene3D" id="1.20.120.50">
    <property type="entry name" value="Hemerythrin-like"/>
    <property type="match status" value="1"/>
</dbReference>